<accession>A0A8H7VK74</accession>
<gene>
    <name evidence="2" type="ORF">INT45_001692</name>
</gene>
<dbReference type="OrthoDB" id="2441661at2759"/>
<organism evidence="2 3">
    <name type="scientific">Circinella minor</name>
    <dbReference type="NCBI Taxonomy" id="1195481"/>
    <lineage>
        <taxon>Eukaryota</taxon>
        <taxon>Fungi</taxon>
        <taxon>Fungi incertae sedis</taxon>
        <taxon>Mucoromycota</taxon>
        <taxon>Mucoromycotina</taxon>
        <taxon>Mucoromycetes</taxon>
        <taxon>Mucorales</taxon>
        <taxon>Lichtheimiaceae</taxon>
        <taxon>Circinella</taxon>
    </lineage>
</organism>
<reference evidence="2 3" key="1">
    <citation type="submission" date="2020-12" db="EMBL/GenBank/DDBJ databases">
        <title>Metabolic potential, ecology and presence of endohyphal bacteria is reflected in genomic diversity of Mucoromycotina.</title>
        <authorList>
            <person name="Muszewska A."/>
            <person name="Okrasinska A."/>
            <person name="Steczkiewicz K."/>
            <person name="Drgas O."/>
            <person name="Orlowska M."/>
            <person name="Perlinska-Lenart U."/>
            <person name="Aleksandrzak-Piekarczyk T."/>
            <person name="Szatraj K."/>
            <person name="Zielenkiewicz U."/>
            <person name="Pilsyk S."/>
            <person name="Malc E."/>
            <person name="Mieczkowski P."/>
            <person name="Kruszewska J.S."/>
            <person name="Biernat P."/>
            <person name="Pawlowska J."/>
        </authorList>
    </citation>
    <scope>NUCLEOTIDE SEQUENCE [LARGE SCALE GENOMIC DNA]</scope>
    <source>
        <strain evidence="2 3">CBS 142.35</strain>
    </source>
</reference>
<proteinExistence type="predicted"/>
<dbReference type="EMBL" id="JAEPRB010000058">
    <property type="protein sequence ID" value="KAG2223610.1"/>
    <property type="molecule type" value="Genomic_DNA"/>
</dbReference>
<comment type="caution">
    <text evidence="2">The sequence shown here is derived from an EMBL/GenBank/DDBJ whole genome shotgun (WGS) entry which is preliminary data.</text>
</comment>
<keyword evidence="3" id="KW-1185">Reference proteome</keyword>
<evidence type="ECO:0000313" key="3">
    <source>
        <dbReference type="Proteomes" id="UP000646827"/>
    </source>
</evidence>
<protein>
    <submittedName>
        <fullName evidence="2">Uncharacterized protein</fullName>
    </submittedName>
</protein>
<dbReference type="AlphaFoldDB" id="A0A8H7VK74"/>
<feature type="region of interest" description="Disordered" evidence="1">
    <location>
        <begin position="262"/>
        <end position="295"/>
    </location>
</feature>
<sequence length="295" mass="34082">MQICNRGVKDKVAKACSNNEVGANDIIAHLEEMLLYKERWAGPWIECHVHLGARSSQRVEGFHANLKKIIERPGCMLHTFQSIHEYLDTANWKEDLQQNREGMLEWVIQDRTTPNDNRLKNQVAPLRGIICNFAVYMTVNEIQAARYINENTIECGIFCKAKTNYNLPCRHKLYQFNSTPLYPEFKTATKDKVEIETDDDLQALNMYQEIKEKIISAYISCQNNQPCQDLIGAIHSALKKFSPVPIEKLALTKSVNTTKKSDRFKNPIKLGKVGKRSKRKTEDERQKRSEPIERK</sequence>
<evidence type="ECO:0000256" key="1">
    <source>
        <dbReference type="SAM" id="MobiDB-lite"/>
    </source>
</evidence>
<evidence type="ECO:0000313" key="2">
    <source>
        <dbReference type="EMBL" id="KAG2223610.1"/>
    </source>
</evidence>
<feature type="compositionally biased region" description="Basic and acidic residues" evidence="1">
    <location>
        <begin position="280"/>
        <end position="295"/>
    </location>
</feature>
<dbReference type="Proteomes" id="UP000646827">
    <property type="component" value="Unassembled WGS sequence"/>
</dbReference>
<name>A0A8H7VK74_9FUNG</name>